<dbReference type="EMBL" id="LIAE01006122">
    <property type="protein sequence ID" value="PAV92610.1"/>
    <property type="molecule type" value="Genomic_DNA"/>
</dbReference>
<evidence type="ECO:0000313" key="1">
    <source>
        <dbReference type="EMBL" id="PAV92610.1"/>
    </source>
</evidence>
<reference evidence="1 2" key="1">
    <citation type="journal article" date="2017" name="Curr. Biol.">
        <title>Genome architecture and evolution of a unichromosomal asexual nematode.</title>
        <authorList>
            <person name="Fradin H."/>
            <person name="Zegar C."/>
            <person name="Gutwein M."/>
            <person name="Lucas J."/>
            <person name="Kovtun M."/>
            <person name="Corcoran D."/>
            <person name="Baugh L.R."/>
            <person name="Kiontke K."/>
            <person name="Gunsalus K."/>
            <person name="Fitch D.H."/>
            <person name="Piano F."/>
        </authorList>
    </citation>
    <scope>NUCLEOTIDE SEQUENCE [LARGE SCALE GENOMIC DNA]</scope>
    <source>
        <strain evidence="1">PF1309</strain>
    </source>
</reference>
<evidence type="ECO:0000313" key="2">
    <source>
        <dbReference type="Proteomes" id="UP000218231"/>
    </source>
</evidence>
<name>A0A2A2M2F8_9BILA</name>
<dbReference type="Proteomes" id="UP000218231">
    <property type="component" value="Unassembled WGS sequence"/>
</dbReference>
<dbReference type="AlphaFoldDB" id="A0A2A2M2F8"/>
<organism evidence="1 2">
    <name type="scientific">Diploscapter pachys</name>
    <dbReference type="NCBI Taxonomy" id="2018661"/>
    <lineage>
        <taxon>Eukaryota</taxon>
        <taxon>Metazoa</taxon>
        <taxon>Ecdysozoa</taxon>
        <taxon>Nematoda</taxon>
        <taxon>Chromadorea</taxon>
        <taxon>Rhabditida</taxon>
        <taxon>Rhabditina</taxon>
        <taxon>Rhabditomorpha</taxon>
        <taxon>Rhabditoidea</taxon>
        <taxon>Rhabditidae</taxon>
        <taxon>Diploscapter</taxon>
    </lineage>
</organism>
<keyword evidence="2" id="KW-1185">Reference proteome</keyword>
<protein>
    <submittedName>
        <fullName evidence="1">Uncharacterized protein</fullName>
    </submittedName>
</protein>
<accession>A0A2A2M2F8</accession>
<proteinExistence type="predicted"/>
<gene>
    <name evidence="1" type="ORF">WR25_01626</name>
</gene>
<comment type="caution">
    <text evidence="1">The sequence shown here is derived from an EMBL/GenBank/DDBJ whole genome shotgun (WGS) entry which is preliminary data.</text>
</comment>
<sequence length="331" mass="35033">MLPVAVPGATRWPRGRTIAVATPFATVEGAQAEGTRLAAFYAAPLVQDRAIVVGRRADLWGRCIAVDYARYGYAPGDLVFVIGAQELDNGTTQLTPLALTLDAARSSAGSGLANLATPNPREAFVAAGTAATIIVDLGSVQAFDTVLLGFTNAAATDRIAVAPGLDAEAVAGSFAHSFRRAPVLRHGLAMLPAPVRSRYLRLQVETAAPLVAGIVVVGEALRPNHDWNAGRPIIDTGRVERLLGGGFGKDRGVAAGGWQWVMPDLSPDLSERLYALALDVGLAGELLVIEDPAVTPALNERIHWSLFGKFEPFERQPDGTAKWAMQVQDWA</sequence>